<sequence length="105" mass="12075">MSGLKSAWELSMEKSDKMIPGLKNKKKLTTAQKKEIDAIRKEYKARIADKDVMLQHALSNLAERTRPENLHGAAEELKREFAEDKERLEQEMESKIAAIHTSRKP</sequence>
<dbReference type="EMBL" id="OX336137">
    <property type="protein sequence ID" value="CAI2718519.1"/>
    <property type="molecule type" value="Genomic_DNA"/>
</dbReference>
<protein>
    <submittedName>
        <fullName evidence="2">Uncharacterized protein</fullName>
    </submittedName>
</protein>
<reference evidence="2 3" key="1">
    <citation type="submission" date="2022-09" db="EMBL/GenBank/DDBJ databases">
        <authorList>
            <person name="Kop L."/>
        </authorList>
    </citation>
    <scope>NUCLEOTIDE SEQUENCE [LARGE SCALE GENOMIC DNA]</scope>
    <source>
        <strain evidence="2 3">347</strain>
    </source>
</reference>
<dbReference type="RefSeq" id="WP_282011414.1">
    <property type="nucleotide sequence ID" value="NZ_OX336137.1"/>
</dbReference>
<proteinExistence type="predicted"/>
<dbReference type="Proteomes" id="UP001157733">
    <property type="component" value="Chromosome"/>
</dbReference>
<gene>
    <name evidence="2" type="ORF">NSPWAT_1660</name>
</gene>
<accession>A0ABM9HE77</accession>
<evidence type="ECO:0000256" key="1">
    <source>
        <dbReference type="SAM" id="Coils"/>
    </source>
</evidence>
<organism evidence="2 3">
    <name type="scientific">Nitrospina watsonii</name>
    <dbReference type="NCBI Taxonomy" id="1323948"/>
    <lineage>
        <taxon>Bacteria</taxon>
        <taxon>Pseudomonadati</taxon>
        <taxon>Nitrospinota/Tectimicrobiota group</taxon>
        <taxon>Nitrospinota</taxon>
        <taxon>Nitrospinia</taxon>
        <taxon>Nitrospinales</taxon>
        <taxon>Nitrospinaceae</taxon>
        <taxon>Nitrospina</taxon>
    </lineage>
</organism>
<name>A0ABM9HE77_9BACT</name>
<feature type="coiled-coil region" evidence="1">
    <location>
        <begin position="71"/>
        <end position="98"/>
    </location>
</feature>
<evidence type="ECO:0000313" key="3">
    <source>
        <dbReference type="Proteomes" id="UP001157733"/>
    </source>
</evidence>
<keyword evidence="3" id="KW-1185">Reference proteome</keyword>
<evidence type="ECO:0000313" key="2">
    <source>
        <dbReference type="EMBL" id="CAI2718519.1"/>
    </source>
</evidence>
<keyword evidence="1" id="KW-0175">Coiled coil</keyword>